<dbReference type="InterPro" id="IPR036412">
    <property type="entry name" value="HAD-like_sf"/>
</dbReference>
<dbReference type="SFLD" id="SFLDG01146">
    <property type="entry name" value="C1.2.2"/>
    <property type="match status" value="1"/>
</dbReference>
<dbReference type="SFLD" id="SFLDS00003">
    <property type="entry name" value="Haloacid_Dehalogenase"/>
    <property type="match status" value="1"/>
</dbReference>
<reference evidence="3 4" key="1">
    <citation type="submission" date="2019-03" db="EMBL/GenBank/DDBJ databases">
        <title>Genomic Encyclopedia of Archaeal and Bacterial Type Strains, Phase II (KMG-II): from individual species to whole genera.</title>
        <authorList>
            <person name="Goeker M."/>
        </authorList>
    </citation>
    <scope>NUCLEOTIDE SEQUENCE [LARGE SCALE GENOMIC DNA]</scope>
    <source>
        <strain evidence="3 4">DSM 22554</strain>
    </source>
</reference>
<evidence type="ECO:0000313" key="4">
    <source>
        <dbReference type="Proteomes" id="UP000294616"/>
    </source>
</evidence>
<dbReference type="InterPro" id="IPR010708">
    <property type="entry name" value="5'(3')-deoxyribonucleotidase"/>
</dbReference>
<dbReference type="Proteomes" id="UP000294616">
    <property type="component" value="Unassembled WGS sequence"/>
</dbReference>
<dbReference type="EMBL" id="SMGO01000003">
    <property type="protein sequence ID" value="TCK80800.1"/>
    <property type="molecule type" value="Genomic_DNA"/>
</dbReference>
<accession>A0A4R1LRE8</accession>
<organism evidence="3 4">
    <name type="scientific">Albibacterium bauzanense</name>
    <dbReference type="NCBI Taxonomy" id="653929"/>
    <lineage>
        <taxon>Bacteria</taxon>
        <taxon>Pseudomonadati</taxon>
        <taxon>Bacteroidota</taxon>
        <taxon>Sphingobacteriia</taxon>
        <taxon>Sphingobacteriales</taxon>
        <taxon>Sphingobacteriaceae</taxon>
        <taxon>Albibacterium</taxon>
    </lineage>
</organism>
<evidence type="ECO:0000256" key="1">
    <source>
        <dbReference type="ARBA" id="ARBA00009589"/>
    </source>
</evidence>
<protein>
    <submittedName>
        <fullName evidence="3">5'(3')-deoxyribonucleotidase</fullName>
    </submittedName>
</protein>
<proteinExistence type="inferred from homology"/>
<sequence>MENMKKTIAIDMDGVIADVEAQFISWYLRDYGIIITREDLQGRNEDNAFPEKGLIRKFARTPGFFLSAPVMEGAVEALKILMEDFEVYIVSAAMEFPLSLSEKLTWLNTHFPFISWKNIIFCGNKNIINTDYMVDDHIKNLDNFKGKTIMFHAFHNVSYNHHTRANNWNEVISLIKQDF</sequence>
<name>A0A4R1LRE8_9SPHI</name>
<dbReference type="OrthoDB" id="278110at2"/>
<feature type="active site" description="Proton donor" evidence="2">
    <location>
        <position position="13"/>
    </location>
</feature>
<dbReference type="AlphaFoldDB" id="A0A4R1LRE8"/>
<dbReference type="SFLD" id="SFLDG01126">
    <property type="entry name" value="C1.2:_Nucleotidase_Like"/>
    <property type="match status" value="1"/>
</dbReference>
<evidence type="ECO:0000313" key="3">
    <source>
        <dbReference type="EMBL" id="TCK80800.1"/>
    </source>
</evidence>
<keyword evidence="4" id="KW-1185">Reference proteome</keyword>
<dbReference type="PANTHER" id="PTHR16504:SF4">
    <property type="entry name" value="5'(3')-DEOXYRIBONUCLEOTIDASE"/>
    <property type="match status" value="1"/>
</dbReference>
<dbReference type="InterPro" id="IPR023214">
    <property type="entry name" value="HAD_sf"/>
</dbReference>
<dbReference type="SUPFAM" id="SSF56784">
    <property type="entry name" value="HAD-like"/>
    <property type="match status" value="1"/>
</dbReference>
<comment type="caution">
    <text evidence="3">The sequence shown here is derived from an EMBL/GenBank/DDBJ whole genome shotgun (WGS) entry which is preliminary data.</text>
</comment>
<dbReference type="Gene3D" id="3.40.50.1000">
    <property type="entry name" value="HAD superfamily/HAD-like"/>
    <property type="match status" value="1"/>
</dbReference>
<comment type="similarity">
    <text evidence="1">Belongs to the 5'(3')-deoxyribonucleotidase family.</text>
</comment>
<dbReference type="Gene3D" id="1.10.40.40">
    <property type="entry name" value="Deoxyribonucleotidase, domain 2"/>
    <property type="match status" value="1"/>
</dbReference>
<gene>
    <name evidence="3" type="ORF">C8N28_2554</name>
</gene>
<dbReference type="Pfam" id="PF06941">
    <property type="entry name" value="NT5C"/>
    <property type="match status" value="1"/>
</dbReference>
<dbReference type="GO" id="GO:0009223">
    <property type="term" value="P:pyrimidine deoxyribonucleotide catabolic process"/>
    <property type="evidence" value="ECO:0007669"/>
    <property type="project" value="TreeGrafter"/>
</dbReference>
<dbReference type="PANTHER" id="PTHR16504">
    <property type="entry name" value="5'(3')-DEOXYRIBONUCLEOTIDASE"/>
    <property type="match status" value="1"/>
</dbReference>
<evidence type="ECO:0000256" key="2">
    <source>
        <dbReference type="PIRSR" id="PIRSR610708-1"/>
    </source>
</evidence>
<dbReference type="GO" id="GO:0008253">
    <property type="term" value="F:5'-nucleotidase activity"/>
    <property type="evidence" value="ECO:0007669"/>
    <property type="project" value="InterPro"/>
</dbReference>
<feature type="active site" description="Nucleophile" evidence="2">
    <location>
        <position position="11"/>
    </location>
</feature>